<dbReference type="InterPro" id="IPR035986">
    <property type="entry name" value="PKD_dom_sf"/>
</dbReference>
<dbReference type="Pfam" id="PF00801">
    <property type="entry name" value="PKD"/>
    <property type="match status" value="2"/>
</dbReference>
<dbReference type="InterPro" id="IPR017853">
    <property type="entry name" value="GH"/>
</dbReference>
<name>Q7MD61_VIBVY</name>
<dbReference type="HOGENOM" id="CLU_269057_0_0_6"/>
<dbReference type="Pfam" id="PF17957">
    <property type="entry name" value="Big_7"/>
    <property type="match status" value="6"/>
</dbReference>
<protein>
    <recommendedName>
        <fullName evidence="2">PKD domain-containing protein</fullName>
    </recommendedName>
</protein>
<dbReference type="EMBL" id="BA000038">
    <property type="protein sequence ID" value="BAC97201.1"/>
    <property type="molecule type" value="Genomic_DNA"/>
</dbReference>
<feature type="domain" description="PKD" evidence="2">
    <location>
        <begin position="490"/>
        <end position="541"/>
    </location>
</feature>
<dbReference type="InterPro" id="IPR000601">
    <property type="entry name" value="PKD_dom"/>
</dbReference>
<proteinExistence type="predicted"/>
<accession>Q7MD61</accession>
<sequence>MCIKVKSNIFKFSMASLLIFPINSNATIPEKYVEKYIHVDRAKSNAGFVWTKEPTVIVDNLSGYQQDLSASLSEYGGFLNTKYEATGYFRVEEINGRWWMIDPEGHLTFMSSVVALRPGLFDEFSPFRDFDHWAETQFPYLKSIGIYTGGGPVTPEQMVKTEHKMNYTPVRNALTEFTNYLGLPRPKDLKILPVFHEEHADFIDNDLREYLAKYNGDPRFLGLYVDIEMPFDVEVLKLCLEESQTHFNYLYAVNWVQEFRGNTEPVTVENITELEKEEFFRHYVDSYYAPVSAAMKKYAPNHLYLGSRVYQTDLLTNKVFVETYAQHADVLSVNRFGYWSEPTEIMDNMIKWGGKPWLVSAFYAKGTSFEYHDNIEGAGLVTKTQKDRGHYYQNATLTWMQSKGNVGWTWFEYQDNNHINNPKNESVSNKGMFDMWHRPYEELTSSIKQVNRQYLNLVEFFDDAKYANTTKDTVFASFKADKTNIEPGDSITFSDSSQGANLDYEWSFPGGSPSTSTDKSPSVTYASEGVYDVTLKVSNEVESDQETWQGKIIVEDANQAPTIKIYEPTDNIQFYQGHIFTVKSETNDNGGKVDFVEFYINGDFVNKRRNPPYNLNNWEVSATGEHTIVAKAVDVNGDVIPSEPVRYIGISSELEAGFSAIRQDIRLGESVNFANESSHNANRWEWVFEGGTPTTSTSKSPTVTYSTPGDHSVKLTAFSDDGSEMVVKNNFIRVSNSENELPIVNIISPTNGASYPIGSKVTIEVDATDTDGEIESVTFFVNNNSIKILNQAPYRLTDFVVEEGLNKIDVVAIDNDNDKTISSITVMGVEMDNLPPTVSIVEPTNNTEFEEGHVIERILAIAADEDGEIAQVEFFANGQHLATVTQPPYQHNNYTVGVGNVTLSAVATDDKGATATSEVSITGKPVEANKPPTVWFHRPANGEKFEAGEVIIIRAYAEDKDGEIDSLEIFINGESVKQTSHGSNRIPEWEVTEGVHTLTAVAIDNQGAKSTEIITIYGVDSEAPLVPTVEIVVPYDGKEYNLGDIIPKVEATAQSTQEDVTIANVEFFVNGESVRIENHSPYRYWNHVLDKVGVQEIKAVATDSNGAKSESTIHVVVKDPEAALPPSVEIVVPYDGKEYNLGDTIKKVEATAQSNQEGVTIVNVEFFVNGESVKVSNLSPYRHWNQVLDKIGEQEIKAVATDSNGAKTETTINVIVK</sequence>
<dbReference type="SMART" id="SM00089">
    <property type="entry name" value="PKD"/>
    <property type="match status" value="3"/>
</dbReference>
<dbReference type="SUPFAM" id="SSF51445">
    <property type="entry name" value="(Trans)glycosidases"/>
    <property type="match status" value="1"/>
</dbReference>
<evidence type="ECO:0000256" key="1">
    <source>
        <dbReference type="SAM" id="SignalP"/>
    </source>
</evidence>
<feature type="chain" id="PRO_5004288569" description="PKD domain-containing protein" evidence="1">
    <location>
        <begin position="27"/>
        <end position="1217"/>
    </location>
</feature>
<dbReference type="CDD" id="cd00146">
    <property type="entry name" value="PKD"/>
    <property type="match status" value="2"/>
</dbReference>
<dbReference type="PROSITE" id="PS50093">
    <property type="entry name" value="PKD"/>
    <property type="match status" value="2"/>
</dbReference>
<feature type="signal peptide" evidence="1">
    <location>
        <begin position="1"/>
        <end position="26"/>
    </location>
</feature>
<dbReference type="KEGG" id="vvy:VVA1175"/>
<dbReference type="AlphaFoldDB" id="Q7MD61"/>
<dbReference type="Gene3D" id="2.60.40.10">
    <property type="entry name" value="Immunoglobulins"/>
    <property type="match status" value="8"/>
</dbReference>
<dbReference type="Proteomes" id="UP000002675">
    <property type="component" value="Chromosome II"/>
</dbReference>
<reference evidence="3 4" key="1">
    <citation type="journal article" date="2003" name="Genome Res.">
        <title>Comparative genome analysis of Vibrio vulnificus, a marine pathogen.</title>
        <authorList>
            <person name="Chen C.Y."/>
            <person name="Wu K.M."/>
            <person name="Chang Y.C."/>
            <person name="Chang C.H."/>
            <person name="Tsai H.C."/>
            <person name="Liao T.L."/>
            <person name="Liu Y.M."/>
            <person name="Chen H.J."/>
            <person name="Shen A.B."/>
            <person name="Li J.C."/>
            <person name="Su T.L."/>
            <person name="Shao C.P."/>
            <person name="Lee C.T."/>
            <person name="Hor L.I."/>
            <person name="Tsai S.F."/>
        </authorList>
    </citation>
    <scope>NUCLEOTIDE SEQUENCE [LARGE SCALE GENOMIC DNA]</scope>
    <source>
        <strain evidence="3 4">YJ016</strain>
    </source>
</reference>
<keyword evidence="1" id="KW-0732">Signal</keyword>
<feature type="domain" description="PKD" evidence="2">
    <location>
        <begin position="654"/>
        <end position="739"/>
    </location>
</feature>
<evidence type="ECO:0000313" key="4">
    <source>
        <dbReference type="Proteomes" id="UP000002675"/>
    </source>
</evidence>
<organism evidence="3 4">
    <name type="scientific">Vibrio vulnificus (strain YJ016)</name>
    <dbReference type="NCBI Taxonomy" id="196600"/>
    <lineage>
        <taxon>Bacteria</taxon>
        <taxon>Pseudomonadati</taxon>
        <taxon>Pseudomonadota</taxon>
        <taxon>Gammaproteobacteria</taxon>
        <taxon>Vibrionales</taxon>
        <taxon>Vibrionaceae</taxon>
        <taxon>Vibrio</taxon>
    </lineage>
</organism>
<dbReference type="InterPro" id="IPR022409">
    <property type="entry name" value="PKD/Chitinase_dom"/>
</dbReference>
<evidence type="ECO:0000313" key="3">
    <source>
        <dbReference type="EMBL" id="BAC97201.1"/>
    </source>
</evidence>
<dbReference type="Gene3D" id="3.20.20.80">
    <property type="entry name" value="Glycosidases"/>
    <property type="match status" value="1"/>
</dbReference>
<dbReference type="InterPro" id="IPR013783">
    <property type="entry name" value="Ig-like_fold"/>
</dbReference>
<dbReference type="CAZy" id="GH50">
    <property type="family name" value="Glycoside Hydrolase Family 50"/>
</dbReference>
<gene>
    <name evidence="3" type="ordered locus">VVA1175</name>
</gene>
<evidence type="ECO:0000259" key="2">
    <source>
        <dbReference type="PROSITE" id="PS50093"/>
    </source>
</evidence>
<dbReference type="SUPFAM" id="SSF49299">
    <property type="entry name" value="PKD domain"/>
    <property type="match status" value="2"/>
</dbReference>